<dbReference type="GO" id="GO:0005737">
    <property type="term" value="C:cytoplasm"/>
    <property type="evidence" value="ECO:0007669"/>
    <property type="project" value="UniProtKB-SubCell"/>
</dbReference>
<feature type="region of interest" description="Disordered" evidence="4">
    <location>
        <begin position="1"/>
        <end position="38"/>
    </location>
</feature>
<evidence type="ECO:0000256" key="2">
    <source>
        <dbReference type="ARBA" id="ARBA00022490"/>
    </source>
</evidence>
<reference evidence="6" key="2">
    <citation type="submission" date="2025-08" db="UniProtKB">
        <authorList>
            <consortium name="Ensembl"/>
        </authorList>
    </citation>
    <scope>IDENTIFICATION</scope>
</reference>
<dbReference type="STRING" id="62062.ENSHHUP00000075812"/>
<dbReference type="GeneTree" id="ENSGT00980000199741"/>
<dbReference type="Ensembl" id="ENSHHUT00000078288.1">
    <property type="protein sequence ID" value="ENSHHUP00000075812.1"/>
    <property type="gene ID" value="ENSHHUG00000044389.1"/>
</dbReference>
<dbReference type="Gene3D" id="1.10.533.10">
    <property type="entry name" value="Death Domain, Fas"/>
    <property type="match status" value="3"/>
</dbReference>
<organism evidence="6 7">
    <name type="scientific">Hucho hucho</name>
    <name type="common">huchen</name>
    <dbReference type="NCBI Taxonomy" id="62062"/>
    <lineage>
        <taxon>Eukaryota</taxon>
        <taxon>Metazoa</taxon>
        <taxon>Chordata</taxon>
        <taxon>Craniata</taxon>
        <taxon>Vertebrata</taxon>
        <taxon>Euteleostomi</taxon>
        <taxon>Actinopterygii</taxon>
        <taxon>Neopterygii</taxon>
        <taxon>Teleostei</taxon>
        <taxon>Protacanthopterygii</taxon>
        <taxon>Salmoniformes</taxon>
        <taxon>Salmonidae</taxon>
        <taxon>Salmoninae</taxon>
        <taxon>Hucho</taxon>
    </lineage>
</organism>
<keyword evidence="3" id="KW-0677">Repeat</keyword>
<dbReference type="InterPro" id="IPR011029">
    <property type="entry name" value="DEATH-like_dom_sf"/>
</dbReference>
<dbReference type="AlphaFoldDB" id="A0A4W5QI89"/>
<dbReference type="PANTHER" id="PTHR45690">
    <property type="entry name" value="NACHT, LRR AND PYD DOMAINS-CONTAINING PROTEIN 12"/>
    <property type="match status" value="1"/>
</dbReference>
<evidence type="ECO:0000313" key="7">
    <source>
        <dbReference type="Proteomes" id="UP000314982"/>
    </source>
</evidence>
<evidence type="ECO:0000313" key="6">
    <source>
        <dbReference type="Ensembl" id="ENSHHUP00000075812.1"/>
    </source>
</evidence>
<dbReference type="Proteomes" id="UP000314982">
    <property type="component" value="Unassembled WGS sequence"/>
</dbReference>
<dbReference type="CDD" id="cd08321">
    <property type="entry name" value="Pyrin_ASC-like"/>
    <property type="match status" value="1"/>
</dbReference>
<evidence type="ECO:0000256" key="4">
    <source>
        <dbReference type="SAM" id="MobiDB-lite"/>
    </source>
</evidence>
<dbReference type="InterPro" id="IPR050637">
    <property type="entry name" value="NLRP_innate_immun_reg"/>
</dbReference>
<feature type="domain" description="Pyrin" evidence="5">
    <location>
        <begin position="59"/>
        <end position="151"/>
    </location>
</feature>
<keyword evidence="7" id="KW-1185">Reference proteome</keyword>
<reference evidence="6" key="3">
    <citation type="submission" date="2025-09" db="UniProtKB">
        <authorList>
            <consortium name="Ensembl"/>
        </authorList>
    </citation>
    <scope>IDENTIFICATION</scope>
</reference>
<keyword evidence="2" id="KW-0963">Cytoplasm</keyword>
<feature type="domain" description="Pyrin" evidence="5">
    <location>
        <begin position="272"/>
        <end position="363"/>
    </location>
</feature>
<dbReference type="InterPro" id="IPR004020">
    <property type="entry name" value="DAPIN"/>
</dbReference>
<reference evidence="7" key="1">
    <citation type="submission" date="2018-06" db="EMBL/GenBank/DDBJ databases">
        <title>Genome assembly of Danube salmon.</title>
        <authorList>
            <person name="Macqueen D.J."/>
            <person name="Gundappa M.K."/>
        </authorList>
    </citation>
    <scope>NUCLEOTIDE SEQUENCE [LARGE SCALE GENOMIC DNA]</scope>
</reference>
<dbReference type="PROSITE" id="PS50824">
    <property type="entry name" value="DAPIN"/>
    <property type="match status" value="3"/>
</dbReference>
<proteinExistence type="predicted"/>
<dbReference type="Pfam" id="PF02758">
    <property type="entry name" value="PYRIN"/>
    <property type="match status" value="3"/>
</dbReference>
<evidence type="ECO:0000256" key="1">
    <source>
        <dbReference type="ARBA" id="ARBA00004496"/>
    </source>
</evidence>
<feature type="domain" description="Pyrin" evidence="5">
    <location>
        <begin position="196"/>
        <end position="278"/>
    </location>
</feature>
<feature type="compositionally biased region" description="Basic and acidic residues" evidence="4">
    <location>
        <begin position="1"/>
        <end position="18"/>
    </location>
</feature>
<dbReference type="SUPFAM" id="SSF47986">
    <property type="entry name" value="DEATH domain"/>
    <property type="match status" value="3"/>
</dbReference>
<comment type="subcellular location">
    <subcellularLocation>
        <location evidence="1">Cytoplasm</location>
    </subcellularLocation>
</comment>
<name>A0A4W5QI89_9TELE</name>
<dbReference type="SMART" id="SM01289">
    <property type="entry name" value="PYRIN"/>
    <property type="match status" value="3"/>
</dbReference>
<evidence type="ECO:0000259" key="5">
    <source>
        <dbReference type="PROSITE" id="PS50824"/>
    </source>
</evidence>
<evidence type="ECO:0000256" key="3">
    <source>
        <dbReference type="ARBA" id="ARBA00022737"/>
    </source>
</evidence>
<accession>A0A4W5QI89</accession>
<sequence length="396" mass="46191">MDRFREVAASEKERKPAGEESEEPSSELPSTSSGMSTLYVEKRDLETEISMLKEKLRFMKRMLDVPALLLTTLEELTEEQLKTFQSNLTSVHLPGFPPITDSQLENTDRQVTVDQMVKRHGPERAVRNTLRILRWMKLDALAEQLQRDYSGDSSPVFPSQALYPSSAVMEEPYRFLPSSVQHSLQRPPILAVPALLLTTLEKLCEEQLKTFQWYLTRGWLPGYPPIPRRQLRNADRQDTVDQMVKRYGPVRAVKNTLMILRWMNLDDLAEQLERDHTRALLLNTLEELNINELKTFQNYLTSGQLPDCPPIPESQLENTDRQDIVDQMVKKYDPERAVKITLMILRWMNEHDLTEKFQSDHTEPSGLEKALEILRKMNWDLSENLERERFLRTLNQ</sequence>
<protein>
    <recommendedName>
        <fullName evidence="5">Pyrin domain-containing protein</fullName>
    </recommendedName>
</protein>
<dbReference type="PANTHER" id="PTHR45690:SF19">
    <property type="entry name" value="NACHT, LRR AND PYD DOMAINS-CONTAINING PROTEIN 3"/>
    <property type="match status" value="1"/>
</dbReference>
<feature type="compositionally biased region" description="Low complexity" evidence="4">
    <location>
        <begin position="26"/>
        <end position="37"/>
    </location>
</feature>